<dbReference type="NCBIfam" id="TIGR00172">
    <property type="entry name" value="maf"/>
    <property type="match status" value="1"/>
</dbReference>
<evidence type="ECO:0000256" key="4">
    <source>
        <dbReference type="HAMAP-Rule" id="MF_00528"/>
    </source>
</evidence>
<dbReference type="AlphaFoldDB" id="A0A853GRC8"/>
<dbReference type="PANTHER" id="PTHR43213:SF5">
    <property type="entry name" value="BIFUNCTIONAL DTTP_UTP PYROPHOSPHATASE_METHYLTRANSFERASE PROTEIN-RELATED"/>
    <property type="match status" value="1"/>
</dbReference>
<dbReference type="PIRSF" id="PIRSF006305">
    <property type="entry name" value="Maf"/>
    <property type="match status" value="1"/>
</dbReference>
<comment type="caution">
    <text evidence="4">Lacks conserved residue(s) required for the propagation of feature annotation.</text>
</comment>
<evidence type="ECO:0000256" key="1">
    <source>
        <dbReference type="ARBA" id="ARBA00001968"/>
    </source>
</evidence>
<keyword evidence="2 4" id="KW-0378">Hydrolase</keyword>
<dbReference type="HAMAP" id="MF_00528">
    <property type="entry name" value="Maf"/>
    <property type="match status" value="1"/>
</dbReference>
<feature type="active site" description="Proton acceptor" evidence="4">
    <location>
        <position position="82"/>
    </location>
</feature>
<gene>
    <name evidence="5" type="primary">maf</name>
    <name evidence="5" type="ORF">H0A62_08490</name>
</gene>
<reference evidence="5 6" key="1">
    <citation type="submission" date="2020-07" db="EMBL/GenBank/DDBJ databases">
        <title>Taxonomic revisions and descriptions of new bacterial species based on genomic comparisons in the high-G+C-content subgroup of the family Alcaligenaceae.</title>
        <authorList>
            <person name="Szabo A."/>
            <person name="Felfoldi T."/>
        </authorList>
    </citation>
    <scope>NUCLEOTIDE SEQUENCE [LARGE SCALE GENOMIC DNA]</scope>
    <source>
        <strain evidence="5 6">DSM 25667</strain>
    </source>
</reference>
<dbReference type="EC" id="3.6.1.9" evidence="4"/>
<feature type="site" description="Important for substrate specificity" evidence="4">
    <location>
        <position position="83"/>
    </location>
</feature>
<comment type="cofactor">
    <cofactor evidence="1 4">
        <name>a divalent metal cation</name>
        <dbReference type="ChEBI" id="CHEBI:60240"/>
    </cofactor>
</comment>
<dbReference type="Gene3D" id="3.90.950.10">
    <property type="match status" value="1"/>
</dbReference>
<evidence type="ECO:0000256" key="2">
    <source>
        <dbReference type="ARBA" id="ARBA00022801"/>
    </source>
</evidence>
<dbReference type="Pfam" id="PF02545">
    <property type="entry name" value="Maf"/>
    <property type="match status" value="1"/>
</dbReference>
<organism evidence="5 6">
    <name type="scientific">Pollutimonas harenae</name>
    <dbReference type="NCBI Taxonomy" id="657015"/>
    <lineage>
        <taxon>Bacteria</taxon>
        <taxon>Pseudomonadati</taxon>
        <taxon>Pseudomonadota</taxon>
        <taxon>Betaproteobacteria</taxon>
        <taxon>Burkholderiales</taxon>
        <taxon>Alcaligenaceae</taxon>
        <taxon>Pollutimonas</taxon>
    </lineage>
</organism>
<comment type="caution">
    <text evidence="5">The sequence shown here is derived from an EMBL/GenBank/DDBJ whole genome shotgun (WGS) entry which is preliminary data.</text>
</comment>
<dbReference type="CDD" id="cd00555">
    <property type="entry name" value="Maf"/>
    <property type="match status" value="1"/>
</dbReference>
<dbReference type="OrthoDB" id="9807767at2"/>
<dbReference type="GO" id="GO:0047429">
    <property type="term" value="F:nucleoside triphosphate diphosphatase activity"/>
    <property type="evidence" value="ECO:0007669"/>
    <property type="project" value="UniProtKB-EC"/>
</dbReference>
<proteinExistence type="inferred from homology"/>
<keyword evidence="3 4" id="KW-0546">Nucleotide metabolism</keyword>
<evidence type="ECO:0000313" key="5">
    <source>
        <dbReference type="EMBL" id="NYT85638.1"/>
    </source>
</evidence>
<keyword evidence="6" id="KW-1185">Reference proteome</keyword>
<comment type="catalytic activity">
    <reaction evidence="4">
        <text>UTP + H2O = UMP + diphosphate + H(+)</text>
        <dbReference type="Rhea" id="RHEA:29395"/>
        <dbReference type="ChEBI" id="CHEBI:15377"/>
        <dbReference type="ChEBI" id="CHEBI:15378"/>
        <dbReference type="ChEBI" id="CHEBI:33019"/>
        <dbReference type="ChEBI" id="CHEBI:46398"/>
        <dbReference type="ChEBI" id="CHEBI:57865"/>
        <dbReference type="EC" id="3.6.1.9"/>
    </reaction>
</comment>
<comment type="subcellular location">
    <subcellularLocation>
        <location evidence="4">Cytoplasm</location>
    </subcellularLocation>
</comment>
<dbReference type="EMBL" id="JACCEV010000002">
    <property type="protein sequence ID" value="NYT85638.1"/>
    <property type="molecule type" value="Genomic_DNA"/>
</dbReference>
<comment type="catalytic activity">
    <reaction evidence="4">
        <text>dTTP + H2O = dTMP + diphosphate + H(+)</text>
        <dbReference type="Rhea" id="RHEA:28534"/>
        <dbReference type="ChEBI" id="CHEBI:15377"/>
        <dbReference type="ChEBI" id="CHEBI:15378"/>
        <dbReference type="ChEBI" id="CHEBI:33019"/>
        <dbReference type="ChEBI" id="CHEBI:37568"/>
        <dbReference type="ChEBI" id="CHEBI:63528"/>
        <dbReference type="EC" id="3.6.1.9"/>
    </reaction>
</comment>
<evidence type="ECO:0000313" key="6">
    <source>
        <dbReference type="Proteomes" id="UP000554144"/>
    </source>
</evidence>
<dbReference type="RefSeq" id="WP_130039211.1">
    <property type="nucleotide sequence ID" value="NZ_JACCEV010000002.1"/>
</dbReference>
<dbReference type="InterPro" id="IPR003697">
    <property type="entry name" value="Maf-like"/>
</dbReference>
<dbReference type="Proteomes" id="UP000554144">
    <property type="component" value="Unassembled WGS sequence"/>
</dbReference>
<comment type="similarity">
    <text evidence="4">Belongs to the Maf family. YhdE subfamily.</text>
</comment>
<dbReference type="InterPro" id="IPR029001">
    <property type="entry name" value="ITPase-like_fam"/>
</dbReference>
<dbReference type="SUPFAM" id="SSF52972">
    <property type="entry name" value="ITPase-like"/>
    <property type="match status" value="1"/>
</dbReference>
<sequence length="199" mass="21634">MNFPFIYLASASPRRHEILLQMGVVHEVLHVPAPPGEDEPRLANEAPQDYVKRTAREKAEQAVRWLETQTAMDRNRPVLSADTTVILDDDVLGKPADLKDARRILGKLSGRNHAVHTAVVMAYAGTLHEALSITEVRFKPLTDAEIEAYCASGEPMGKAGAYGIQGRAGFFVEHIAGSYTGVMGLPVFETGKLLAAVNS</sequence>
<keyword evidence="4" id="KW-0963">Cytoplasm</keyword>
<comment type="function">
    <text evidence="4">Nucleoside triphosphate pyrophosphatase that hydrolyzes dTTP and UTP. May have a dual role in cell division arrest and in preventing the incorporation of modified nucleotides into cellular nucleic acids.</text>
</comment>
<feature type="site" description="Important for substrate specificity" evidence="4">
    <location>
        <position position="14"/>
    </location>
</feature>
<dbReference type="PANTHER" id="PTHR43213">
    <property type="entry name" value="BIFUNCTIONAL DTTP/UTP PYROPHOSPHATASE/METHYLTRANSFERASE PROTEIN-RELATED"/>
    <property type="match status" value="1"/>
</dbReference>
<feature type="site" description="Important for substrate specificity" evidence="4">
    <location>
        <position position="165"/>
    </location>
</feature>
<evidence type="ECO:0000256" key="3">
    <source>
        <dbReference type="ARBA" id="ARBA00023080"/>
    </source>
</evidence>
<accession>A0A853GRC8</accession>
<dbReference type="GO" id="GO:0009117">
    <property type="term" value="P:nucleotide metabolic process"/>
    <property type="evidence" value="ECO:0007669"/>
    <property type="project" value="UniProtKB-KW"/>
</dbReference>
<dbReference type="GO" id="GO:0005737">
    <property type="term" value="C:cytoplasm"/>
    <property type="evidence" value="ECO:0007669"/>
    <property type="project" value="UniProtKB-SubCell"/>
</dbReference>
<name>A0A853GRC8_9BURK</name>
<protein>
    <recommendedName>
        <fullName evidence="4">dTTP/UTP pyrophosphatase</fullName>
        <shortName evidence="4">dTTPase/UTPase</shortName>
        <ecNumber evidence="4">3.6.1.9</ecNumber>
    </recommendedName>
    <alternativeName>
        <fullName evidence="4">Nucleoside triphosphate pyrophosphatase</fullName>
    </alternativeName>
    <alternativeName>
        <fullName evidence="4">Nucleotide pyrophosphatase</fullName>
        <shortName evidence="4">Nucleotide PPase</shortName>
    </alternativeName>
</protein>